<dbReference type="EMBL" id="CM051404">
    <property type="protein sequence ID" value="KAJ4707415.1"/>
    <property type="molecule type" value="Genomic_DNA"/>
</dbReference>
<protein>
    <submittedName>
        <fullName evidence="1">SPX domain containing protein</fullName>
    </submittedName>
</protein>
<sequence>MKFGKEFRTHLEETLPEWRDKFLCYKPLKKLLKHFPSADFQPHHQPPKDDHRPENAGTRSLVQLQDWFVGILNEELEKFNDFYVDKEEEFVIRFQELKERIERVKEKSGGAFTSESEFSEEMMDIRRDFVTIHGEMVLLKNYSSLNFAGLVKILKKYDKRTGGLLRLPFTQLALHQPFFTTESLTRLVHECEENLELLFPLEAEVIEDTATTTPDESKAPINNAANVSPDTSSTLGEETLDVYRSTLAAMKAIKGLQKASSTCNPLSFSSLFKSQVDESIGAVTAENSASNSPAMLPNEDDDQEDTHST</sequence>
<gene>
    <name evidence="1" type="ORF">OWV82_020938</name>
</gene>
<evidence type="ECO:0000313" key="1">
    <source>
        <dbReference type="EMBL" id="KAJ4707415.1"/>
    </source>
</evidence>
<proteinExistence type="predicted"/>
<keyword evidence="2" id="KW-1185">Reference proteome</keyword>
<dbReference type="Proteomes" id="UP001164539">
    <property type="component" value="Chromosome 11"/>
</dbReference>
<reference evidence="1 2" key="1">
    <citation type="journal article" date="2023" name="Science">
        <title>Complex scaffold remodeling in plant triterpene biosynthesis.</title>
        <authorList>
            <person name="De La Pena R."/>
            <person name="Hodgson H."/>
            <person name="Liu J.C."/>
            <person name="Stephenson M.J."/>
            <person name="Martin A.C."/>
            <person name="Owen C."/>
            <person name="Harkess A."/>
            <person name="Leebens-Mack J."/>
            <person name="Jimenez L.E."/>
            <person name="Osbourn A."/>
            <person name="Sattely E.S."/>
        </authorList>
    </citation>
    <scope>NUCLEOTIDE SEQUENCE [LARGE SCALE GENOMIC DNA]</scope>
    <source>
        <strain evidence="2">cv. JPN11</strain>
        <tissue evidence="1">Leaf</tissue>
    </source>
</reference>
<comment type="caution">
    <text evidence="1">The sequence shown here is derived from an EMBL/GenBank/DDBJ whole genome shotgun (WGS) entry which is preliminary data.</text>
</comment>
<organism evidence="1 2">
    <name type="scientific">Melia azedarach</name>
    <name type="common">Chinaberry tree</name>
    <dbReference type="NCBI Taxonomy" id="155640"/>
    <lineage>
        <taxon>Eukaryota</taxon>
        <taxon>Viridiplantae</taxon>
        <taxon>Streptophyta</taxon>
        <taxon>Embryophyta</taxon>
        <taxon>Tracheophyta</taxon>
        <taxon>Spermatophyta</taxon>
        <taxon>Magnoliopsida</taxon>
        <taxon>eudicotyledons</taxon>
        <taxon>Gunneridae</taxon>
        <taxon>Pentapetalae</taxon>
        <taxon>rosids</taxon>
        <taxon>malvids</taxon>
        <taxon>Sapindales</taxon>
        <taxon>Meliaceae</taxon>
        <taxon>Melia</taxon>
    </lineage>
</organism>
<accession>A0ACC1XAV7</accession>
<name>A0ACC1XAV7_MELAZ</name>
<evidence type="ECO:0000313" key="2">
    <source>
        <dbReference type="Proteomes" id="UP001164539"/>
    </source>
</evidence>